<keyword evidence="4" id="KW-0378">Hydrolase</keyword>
<dbReference type="EMBL" id="LXYT01000001">
    <property type="protein sequence ID" value="OLY44667.1"/>
    <property type="molecule type" value="Genomic_DNA"/>
</dbReference>
<dbReference type="Pfam" id="PF07486">
    <property type="entry name" value="Hydrolase_2"/>
    <property type="match status" value="1"/>
</dbReference>
<evidence type="ECO:0000256" key="2">
    <source>
        <dbReference type="SAM" id="SignalP"/>
    </source>
</evidence>
<proteinExistence type="predicted"/>
<comment type="caution">
    <text evidence="4">The sequence shown here is derived from an EMBL/GenBank/DDBJ whole genome shotgun (WGS) entry which is preliminary data.</text>
</comment>
<dbReference type="InterPro" id="IPR011105">
    <property type="entry name" value="Cell_wall_hydrolase_SleB"/>
</dbReference>
<evidence type="ECO:0000256" key="1">
    <source>
        <dbReference type="SAM" id="MobiDB-lite"/>
    </source>
</evidence>
<evidence type="ECO:0000259" key="3">
    <source>
        <dbReference type="Pfam" id="PF07486"/>
    </source>
</evidence>
<evidence type="ECO:0000313" key="4">
    <source>
        <dbReference type="EMBL" id="OLY44667.1"/>
    </source>
</evidence>
<sequence>MVFDKMKKLRWASTAAIMLAPFIVTGCASTHFGFGHKNNKQASFPLTERTCLMRAMYFESNRSSRDGMIAVGTVVMNRVNSTAYPKTICGVVGQPNQFAPGVLTKPMTEPAAMARAGEAADAVLRGERAKKSKNAMFFHTAGLTFPYKNIHYVQVAGGNAFYEKRGRDGELQVPTNDAPYDVAFAFAQEKSGKAPQFTTPGRSAQPVAPKAVSEPAPALPVKTAPASEPVMIAQAQPVPVEAKPFSSQKSASTHQTNTVVADAKPAVSHAKPVEKAPEPHLPFQTAPTPAPKQVMVADAHYNYAPKPAARTVDHTQTGSTTVGYPTPSKEKVDEIGAILQKQDKNKRF</sequence>
<keyword evidence="5" id="KW-1185">Reference proteome</keyword>
<dbReference type="GO" id="GO:0016787">
    <property type="term" value="F:hydrolase activity"/>
    <property type="evidence" value="ECO:0007669"/>
    <property type="project" value="UniProtKB-KW"/>
</dbReference>
<organism evidence="4 5">
    <name type="scientific">Bartonella apis</name>
    <dbReference type="NCBI Taxonomy" id="1686310"/>
    <lineage>
        <taxon>Bacteria</taxon>
        <taxon>Pseudomonadati</taxon>
        <taxon>Pseudomonadota</taxon>
        <taxon>Alphaproteobacteria</taxon>
        <taxon>Hyphomicrobiales</taxon>
        <taxon>Bartonellaceae</taxon>
        <taxon>Bartonella</taxon>
    </lineage>
</organism>
<protein>
    <submittedName>
        <fullName evidence="4">Cell wall hydrolase CwlJ, involved in spore germination</fullName>
    </submittedName>
</protein>
<dbReference type="Gene3D" id="1.10.10.2520">
    <property type="entry name" value="Cell wall hydrolase SleB, domain 1"/>
    <property type="match status" value="1"/>
</dbReference>
<name>A0A1R0FCE0_9HYPH</name>
<dbReference type="AlphaFoldDB" id="A0A1R0FCE0"/>
<feature type="region of interest" description="Disordered" evidence="1">
    <location>
        <begin position="309"/>
        <end position="348"/>
    </location>
</feature>
<feature type="signal peptide" evidence="2">
    <location>
        <begin position="1"/>
        <end position="26"/>
    </location>
</feature>
<evidence type="ECO:0000313" key="5">
    <source>
        <dbReference type="Proteomes" id="UP000187344"/>
    </source>
</evidence>
<dbReference type="Proteomes" id="UP000187344">
    <property type="component" value="Unassembled WGS sequence"/>
</dbReference>
<reference evidence="4 5" key="1">
    <citation type="submission" date="2016-12" db="EMBL/GenBank/DDBJ databases">
        <title>Comparative genomics of Bartonella apis.</title>
        <authorList>
            <person name="Engel P."/>
        </authorList>
    </citation>
    <scope>NUCLEOTIDE SEQUENCE [LARGE SCALE GENOMIC DNA]</scope>
    <source>
        <strain evidence="4 5">PEB0149</strain>
    </source>
</reference>
<dbReference type="InterPro" id="IPR042047">
    <property type="entry name" value="SleB_dom1"/>
</dbReference>
<dbReference type="PROSITE" id="PS51257">
    <property type="entry name" value="PROKAR_LIPOPROTEIN"/>
    <property type="match status" value="1"/>
</dbReference>
<gene>
    <name evidence="4" type="ORF">PEB0149_021400</name>
</gene>
<feature type="compositionally biased region" description="Polar residues" evidence="1">
    <location>
        <begin position="314"/>
        <end position="323"/>
    </location>
</feature>
<feature type="domain" description="Cell wall hydrolase SleB" evidence="3">
    <location>
        <begin position="64"/>
        <end position="162"/>
    </location>
</feature>
<keyword evidence="2" id="KW-0732">Signal</keyword>
<feature type="chain" id="PRO_5013000348" evidence="2">
    <location>
        <begin position="27"/>
        <end position="348"/>
    </location>
</feature>
<accession>A0A1R0FCE0</accession>